<dbReference type="Gene3D" id="3.40.50.200">
    <property type="entry name" value="Peptidase S8/S53 domain"/>
    <property type="match status" value="1"/>
</dbReference>
<evidence type="ECO:0000256" key="5">
    <source>
        <dbReference type="SAM" id="MobiDB-lite"/>
    </source>
</evidence>
<evidence type="ECO:0000256" key="3">
    <source>
        <dbReference type="ARBA" id="ARBA00022801"/>
    </source>
</evidence>
<evidence type="ECO:0000259" key="7">
    <source>
        <dbReference type="Pfam" id="PF00082"/>
    </source>
</evidence>
<feature type="domain" description="Peptidase S8/S53" evidence="7">
    <location>
        <begin position="208"/>
        <end position="404"/>
    </location>
</feature>
<gene>
    <name evidence="8" type="ORF">KHLLAP_LOCUS8204</name>
</gene>
<dbReference type="Pfam" id="PF00082">
    <property type="entry name" value="Peptidase_S8"/>
    <property type="match status" value="1"/>
</dbReference>
<protein>
    <submittedName>
        <fullName evidence="8">Uu.00g089220.m01.CDS01</fullName>
    </submittedName>
</protein>
<keyword evidence="6" id="KW-0732">Signal</keyword>
<feature type="region of interest" description="Disordered" evidence="5">
    <location>
        <begin position="99"/>
        <end position="165"/>
    </location>
</feature>
<dbReference type="Proteomes" id="UP001295740">
    <property type="component" value="Unassembled WGS sequence"/>
</dbReference>
<feature type="signal peptide" evidence="6">
    <location>
        <begin position="1"/>
        <end position="20"/>
    </location>
</feature>
<evidence type="ECO:0000256" key="1">
    <source>
        <dbReference type="ARBA" id="ARBA00011073"/>
    </source>
</evidence>
<keyword evidence="2" id="KW-0645">Protease</keyword>
<dbReference type="PANTHER" id="PTHR43806">
    <property type="entry name" value="PEPTIDASE S8"/>
    <property type="match status" value="1"/>
</dbReference>
<keyword evidence="3" id="KW-0378">Hydrolase</keyword>
<reference evidence="8" key="1">
    <citation type="submission" date="2023-10" db="EMBL/GenBank/DDBJ databases">
        <authorList>
            <person name="Hackl T."/>
        </authorList>
    </citation>
    <scope>NUCLEOTIDE SEQUENCE</scope>
</reference>
<dbReference type="PANTHER" id="PTHR43806:SF11">
    <property type="entry name" value="CEREVISIN-RELATED"/>
    <property type="match status" value="1"/>
</dbReference>
<accession>A0AAI8VNL0</accession>
<keyword evidence="4" id="KW-0720">Serine protease</keyword>
<dbReference type="EMBL" id="CAUWAG010000010">
    <property type="protein sequence ID" value="CAJ2507736.1"/>
    <property type="molecule type" value="Genomic_DNA"/>
</dbReference>
<dbReference type="InterPro" id="IPR000209">
    <property type="entry name" value="Peptidase_S8/S53_dom"/>
</dbReference>
<proteinExistence type="inferred from homology"/>
<evidence type="ECO:0000256" key="2">
    <source>
        <dbReference type="ARBA" id="ARBA00022670"/>
    </source>
</evidence>
<feature type="region of interest" description="Disordered" evidence="5">
    <location>
        <begin position="201"/>
        <end position="220"/>
    </location>
</feature>
<comment type="caution">
    <text evidence="8">The sequence shown here is derived from an EMBL/GenBank/DDBJ whole genome shotgun (WGS) entry which is preliminary data.</text>
</comment>
<keyword evidence="9" id="KW-1185">Reference proteome</keyword>
<sequence>MRFSLAPLFFASVVISSVAATSRAYFGAAPNRRSDKTIRANDFGVYIIYPEHPSDERLNKQVEERLGEIAGRAQVFTGRTDRVLLWSGRMNAAEAATARKTPGVRAVHEDRGATGPLPDTAHKAIRSAVSSTHGKRGDSDSGYIRQKGDIADLAATSQPKDTEQRQYSDYAFHESAAEGIWVYSIEDGVIRSKELSRVQTVQTPRAKSSGVNPDMERGIEPHGSCVMSKAVGQDYGIAKKASLVAVQQGADSRSEFLFALVEAYNHITSDDDRKRKSVVSITLQFEDEFNDNGEFDVFKETMGILFDQFVKADVPVIMAAGNSGLEPGHNGVDRYPQLFAGEKPLIAVSAVDATGVLLPKSQRGRETTIYAAGEGSCSVNGVRYFASGTSQAQAVVTGVVAYWLGMPRGKGPQIKAKSGEFVKELIKYMQSDDGSWARKSGLRMIWNGVTEDQYEGAEKP</sequence>
<feature type="compositionally biased region" description="Polar residues" evidence="5">
    <location>
        <begin position="201"/>
        <end position="211"/>
    </location>
</feature>
<dbReference type="InterPro" id="IPR050131">
    <property type="entry name" value="Peptidase_S8_subtilisin-like"/>
</dbReference>
<dbReference type="GO" id="GO:0004252">
    <property type="term" value="F:serine-type endopeptidase activity"/>
    <property type="evidence" value="ECO:0007669"/>
    <property type="project" value="InterPro"/>
</dbReference>
<dbReference type="SUPFAM" id="SSF52743">
    <property type="entry name" value="Subtilisin-like"/>
    <property type="match status" value="1"/>
</dbReference>
<evidence type="ECO:0000256" key="6">
    <source>
        <dbReference type="SAM" id="SignalP"/>
    </source>
</evidence>
<evidence type="ECO:0000256" key="4">
    <source>
        <dbReference type="ARBA" id="ARBA00022825"/>
    </source>
</evidence>
<name>A0AAI8VNL0_9PEZI</name>
<evidence type="ECO:0000313" key="9">
    <source>
        <dbReference type="Proteomes" id="UP001295740"/>
    </source>
</evidence>
<feature type="chain" id="PRO_5042557757" evidence="6">
    <location>
        <begin position="21"/>
        <end position="460"/>
    </location>
</feature>
<dbReference type="InterPro" id="IPR036852">
    <property type="entry name" value="Peptidase_S8/S53_dom_sf"/>
</dbReference>
<dbReference type="GO" id="GO:0006508">
    <property type="term" value="P:proteolysis"/>
    <property type="evidence" value="ECO:0007669"/>
    <property type="project" value="UniProtKB-KW"/>
</dbReference>
<dbReference type="AlphaFoldDB" id="A0AAI8VNL0"/>
<evidence type="ECO:0000313" key="8">
    <source>
        <dbReference type="EMBL" id="CAJ2507736.1"/>
    </source>
</evidence>
<comment type="similarity">
    <text evidence="1">Belongs to the peptidase S8 family.</text>
</comment>
<organism evidence="8 9">
    <name type="scientific">Anthostomella pinea</name>
    <dbReference type="NCBI Taxonomy" id="933095"/>
    <lineage>
        <taxon>Eukaryota</taxon>
        <taxon>Fungi</taxon>
        <taxon>Dikarya</taxon>
        <taxon>Ascomycota</taxon>
        <taxon>Pezizomycotina</taxon>
        <taxon>Sordariomycetes</taxon>
        <taxon>Xylariomycetidae</taxon>
        <taxon>Xylariales</taxon>
        <taxon>Xylariaceae</taxon>
        <taxon>Anthostomella</taxon>
    </lineage>
</organism>
<dbReference type="CDD" id="cd00306">
    <property type="entry name" value="Peptidases_S8_S53"/>
    <property type="match status" value="1"/>
</dbReference>